<gene>
    <name evidence="4" type="ORF">FH972_005520</name>
</gene>
<reference evidence="4 5" key="1">
    <citation type="submission" date="2019-06" db="EMBL/GenBank/DDBJ databases">
        <title>A chromosomal-level reference genome of Carpinus fangiana (Coryloideae, Betulaceae).</title>
        <authorList>
            <person name="Yang X."/>
            <person name="Wang Z."/>
            <person name="Zhang L."/>
            <person name="Hao G."/>
            <person name="Liu J."/>
            <person name="Yang Y."/>
        </authorList>
    </citation>
    <scope>NUCLEOTIDE SEQUENCE [LARGE SCALE GENOMIC DNA]</scope>
    <source>
        <strain evidence="4">Cfa_2016G</strain>
        <tissue evidence="4">Leaf</tissue>
    </source>
</reference>
<dbReference type="GO" id="GO:0032451">
    <property type="term" value="F:demethylase activity"/>
    <property type="evidence" value="ECO:0007669"/>
    <property type="project" value="InterPro"/>
</dbReference>
<dbReference type="GO" id="GO:0006402">
    <property type="term" value="P:mRNA catabolic process"/>
    <property type="evidence" value="ECO:0007669"/>
    <property type="project" value="InterPro"/>
</dbReference>
<dbReference type="PANTHER" id="PTHR31447:SF1">
    <property type="entry name" value="OS06G0138200 PROTEIN"/>
    <property type="match status" value="1"/>
</dbReference>
<dbReference type="InterPro" id="IPR005123">
    <property type="entry name" value="Oxoglu/Fe-dep_dioxygenase_dom"/>
</dbReference>
<feature type="domain" description="Fe2OG dioxygenase" evidence="3">
    <location>
        <begin position="281"/>
        <end position="378"/>
    </location>
</feature>
<dbReference type="SUPFAM" id="SSF51197">
    <property type="entry name" value="Clavaminate synthase-like"/>
    <property type="match status" value="1"/>
</dbReference>
<dbReference type="OrthoDB" id="271595at2759"/>
<name>A0A5N6QSE6_9ROSI</name>
<evidence type="ECO:0000256" key="2">
    <source>
        <dbReference type="SAM" id="MobiDB-lite"/>
    </source>
</evidence>
<organism evidence="4 5">
    <name type="scientific">Carpinus fangiana</name>
    <dbReference type="NCBI Taxonomy" id="176857"/>
    <lineage>
        <taxon>Eukaryota</taxon>
        <taxon>Viridiplantae</taxon>
        <taxon>Streptophyta</taxon>
        <taxon>Embryophyta</taxon>
        <taxon>Tracheophyta</taxon>
        <taxon>Spermatophyta</taxon>
        <taxon>Magnoliopsida</taxon>
        <taxon>eudicotyledons</taxon>
        <taxon>Gunneridae</taxon>
        <taxon>Pentapetalae</taxon>
        <taxon>rosids</taxon>
        <taxon>fabids</taxon>
        <taxon>Fagales</taxon>
        <taxon>Betulaceae</taxon>
        <taxon>Carpinus</taxon>
    </lineage>
</organism>
<evidence type="ECO:0000313" key="5">
    <source>
        <dbReference type="Proteomes" id="UP000327013"/>
    </source>
</evidence>
<dbReference type="InterPro" id="IPR037151">
    <property type="entry name" value="AlkB-like_sf"/>
</dbReference>
<dbReference type="PROSITE" id="PS51471">
    <property type="entry name" value="FE2OG_OXY"/>
    <property type="match status" value="1"/>
</dbReference>
<dbReference type="InterPro" id="IPR027450">
    <property type="entry name" value="AlkB-like"/>
</dbReference>
<dbReference type="Pfam" id="PF13532">
    <property type="entry name" value="2OG-FeII_Oxy_2"/>
    <property type="match status" value="1"/>
</dbReference>
<dbReference type="PANTHER" id="PTHR31447">
    <property type="entry name" value="HYDROXYPROLINE-RICH GLYCOPROTEIN FAMILY PROTEIN-RELATED"/>
    <property type="match status" value="1"/>
</dbReference>
<dbReference type="GO" id="GO:0003729">
    <property type="term" value="F:mRNA binding"/>
    <property type="evidence" value="ECO:0007669"/>
    <property type="project" value="InterPro"/>
</dbReference>
<feature type="region of interest" description="Disordered" evidence="2">
    <location>
        <begin position="507"/>
        <end position="526"/>
    </location>
</feature>
<proteinExistence type="inferred from homology"/>
<keyword evidence="5" id="KW-1185">Reference proteome</keyword>
<dbReference type="Gene3D" id="2.60.120.590">
    <property type="entry name" value="Alpha-ketoglutarate-dependent dioxygenase AlkB-like"/>
    <property type="match status" value="1"/>
</dbReference>
<sequence length="526" mass="60544">MTGELTENSSDSGSGEGCMGLLQTLRREEILEVLSEGFCRQCHPLLEDRIRRIHNRKVREIPKWNDNIEGSDSFHRKPHKRMRTLESFPQTPEPSYLSRQKRFTSNFSGESATDNRNSFEHSDFKILLNDGLARVSSGSDSGLSEEKNEQIRISQVIGTKDFEYTERIDGGRQINVLGGLELHTRVFNTEEQENIVEYVYKLQRMGQRGKLRERTYSEPRKWMRGKGRVTIQFGCCYNYAKDQNGKPPGIIRDEEVDPIPSLFKKVIKRMVRWQILPPTCIPNSCIVNIYEEGDCIPPHIDHHDFVRPFCTLSLLSECKIVFGSNLKVVGPGEFSGPVSIPLPVGSVFVLNGNGADIAKHCVPGVPTKRISITFRKMDESKRPYTFLPDPELVGIKPLICSPLNTPRIQFQHDLDEQLIEKYELHPHDNLNAQNRSGDVRQMVHLEASPRELLQDHPERLAQEAIRGPRWHHERSYESSRHVISRDHMRVPEKSSRETIRELSILRRKARPETIHGFSRPRRKLPP</sequence>
<evidence type="ECO:0000256" key="1">
    <source>
        <dbReference type="ARBA" id="ARBA00007879"/>
    </source>
</evidence>
<accession>A0A5N6QSE6</accession>
<dbReference type="AlphaFoldDB" id="A0A5N6QSE6"/>
<dbReference type="EMBL" id="CM017322">
    <property type="protein sequence ID" value="KAE8009063.1"/>
    <property type="molecule type" value="Genomic_DNA"/>
</dbReference>
<evidence type="ECO:0000313" key="4">
    <source>
        <dbReference type="EMBL" id="KAE8009063.1"/>
    </source>
</evidence>
<evidence type="ECO:0000259" key="3">
    <source>
        <dbReference type="PROSITE" id="PS51471"/>
    </source>
</evidence>
<dbReference type="Proteomes" id="UP000327013">
    <property type="component" value="Chromosome 2"/>
</dbReference>
<comment type="similarity">
    <text evidence="1">Belongs to the alkB family.</text>
</comment>
<dbReference type="InterPro" id="IPR044842">
    <property type="entry name" value="ALKBH9B/ALKBH10B-like"/>
</dbReference>
<protein>
    <recommendedName>
        <fullName evidence="3">Fe2OG dioxygenase domain-containing protein</fullName>
    </recommendedName>
</protein>